<evidence type="ECO:0000313" key="3">
    <source>
        <dbReference type="Proteomes" id="UP000256690"/>
    </source>
</evidence>
<dbReference type="PANTHER" id="PTHR39697:SF2">
    <property type="entry name" value="CYANOVIRIN-N DOMAIN-CONTAINING PROTEIN"/>
    <property type="match status" value="1"/>
</dbReference>
<evidence type="ECO:0000313" key="2">
    <source>
        <dbReference type="EMBL" id="RDW84147.1"/>
    </source>
</evidence>
<protein>
    <submittedName>
        <fullName evidence="2">Uncharacterized protein</fullName>
    </submittedName>
</protein>
<sequence>MKSHSLNAQEQRARSLRRTLAERQIVEDNAVAPPPSSSTTSQTAGRDSSTSPAADHRPDRPPSPQVPAQAQPTCPYAGGTFIIRHIKTGRVISLQDGMLRLHDAGKAHDGGSHWRCIESPDLWLEFRNAVSARFIETDWWQQRQFGATGILHSDDAKFCVRPHPGGGYRMLVKYETGFRPMLTGGNLGDRLVVAEVGVFGSLWEFLEV</sequence>
<feature type="compositionally biased region" description="Polar residues" evidence="1">
    <location>
        <begin position="1"/>
        <end position="10"/>
    </location>
</feature>
<feature type="region of interest" description="Disordered" evidence="1">
    <location>
        <begin position="1"/>
        <end position="73"/>
    </location>
</feature>
<dbReference type="PANTHER" id="PTHR39697">
    <property type="entry name" value="RICIN B LECTIN DOMAIN-CONTAINING PROTEIN-RELATED"/>
    <property type="match status" value="1"/>
</dbReference>
<dbReference type="RefSeq" id="XP_026605485.1">
    <property type="nucleotide sequence ID" value="XM_026746489.1"/>
</dbReference>
<dbReference type="EMBL" id="PVWQ01000004">
    <property type="protein sequence ID" value="RDW84147.1"/>
    <property type="molecule type" value="Genomic_DNA"/>
</dbReference>
<proteinExistence type="predicted"/>
<dbReference type="GeneID" id="38114843"/>
<evidence type="ECO:0000256" key="1">
    <source>
        <dbReference type="SAM" id="MobiDB-lite"/>
    </source>
</evidence>
<gene>
    <name evidence="2" type="ORF">DSM5745_04473</name>
</gene>
<reference evidence="2 3" key="1">
    <citation type="journal article" date="2018" name="IMA Fungus">
        <title>IMA Genome-F 9: Draft genome sequence of Annulohypoxylon stygium, Aspergillus mulundensis, Berkeleyomyces basicola (syn. Thielaviopsis basicola), Ceratocystis smalleyi, two Cercospora beticola strains, Coleophoma cylindrospora, Fusarium fracticaudum, Phialophora cf. hyalina, and Morchella septimelata.</title>
        <authorList>
            <person name="Wingfield B.D."/>
            <person name="Bills G.F."/>
            <person name="Dong Y."/>
            <person name="Huang W."/>
            <person name="Nel W.J."/>
            <person name="Swalarsk-Parry B.S."/>
            <person name="Vaghefi N."/>
            <person name="Wilken P.M."/>
            <person name="An Z."/>
            <person name="de Beer Z.W."/>
            <person name="De Vos L."/>
            <person name="Chen L."/>
            <person name="Duong T.A."/>
            <person name="Gao Y."/>
            <person name="Hammerbacher A."/>
            <person name="Kikkert J.R."/>
            <person name="Li Y."/>
            <person name="Li H."/>
            <person name="Li K."/>
            <person name="Li Q."/>
            <person name="Liu X."/>
            <person name="Ma X."/>
            <person name="Naidoo K."/>
            <person name="Pethybridge S.J."/>
            <person name="Sun J."/>
            <person name="Steenkamp E.T."/>
            <person name="van der Nest M.A."/>
            <person name="van Wyk S."/>
            <person name="Wingfield M.J."/>
            <person name="Xiong C."/>
            <person name="Yue Q."/>
            <person name="Zhang X."/>
        </authorList>
    </citation>
    <scope>NUCLEOTIDE SEQUENCE [LARGE SCALE GENOMIC DNA]</scope>
    <source>
        <strain evidence="2 3">DSM 5745</strain>
    </source>
</reference>
<keyword evidence="3" id="KW-1185">Reference proteome</keyword>
<accession>A0A3D8SCS1</accession>
<dbReference type="AlphaFoldDB" id="A0A3D8SCS1"/>
<comment type="caution">
    <text evidence="2">The sequence shown here is derived from an EMBL/GenBank/DDBJ whole genome shotgun (WGS) entry which is preliminary data.</text>
</comment>
<organism evidence="2 3">
    <name type="scientific">Aspergillus mulundensis</name>
    <dbReference type="NCBI Taxonomy" id="1810919"/>
    <lineage>
        <taxon>Eukaryota</taxon>
        <taxon>Fungi</taxon>
        <taxon>Dikarya</taxon>
        <taxon>Ascomycota</taxon>
        <taxon>Pezizomycotina</taxon>
        <taxon>Eurotiomycetes</taxon>
        <taxon>Eurotiomycetidae</taxon>
        <taxon>Eurotiales</taxon>
        <taxon>Aspergillaceae</taxon>
        <taxon>Aspergillus</taxon>
        <taxon>Aspergillus subgen. Nidulantes</taxon>
    </lineage>
</organism>
<dbReference type="OrthoDB" id="5289641at2759"/>
<dbReference type="Proteomes" id="UP000256690">
    <property type="component" value="Unassembled WGS sequence"/>
</dbReference>
<name>A0A3D8SCS1_9EURO</name>